<proteinExistence type="predicted"/>
<dbReference type="EMBL" id="BAAAZO010000011">
    <property type="protein sequence ID" value="GAA3631362.1"/>
    <property type="molecule type" value="Genomic_DNA"/>
</dbReference>
<dbReference type="InterPro" id="IPR023346">
    <property type="entry name" value="Lysozyme-like_dom_sf"/>
</dbReference>
<dbReference type="PANTHER" id="PTHR30163:SF8">
    <property type="entry name" value="LYTIC MUREIN TRANSGLYCOSYLASE"/>
    <property type="match status" value="1"/>
</dbReference>
<name>A0ABP7AFR2_9ACTN</name>
<feature type="compositionally biased region" description="Low complexity" evidence="1">
    <location>
        <begin position="322"/>
        <end position="359"/>
    </location>
</feature>
<organism evidence="2 3">
    <name type="scientific">Kineosporia mesophila</name>
    <dbReference type="NCBI Taxonomy" id="566012"/>
    <lineage>
        <taxon>Bacteria</taxon>
        <taxon>Bacillati</taxon>
        <taxon>Actinomycetota</taxon>
        <taxon>Actinomycetes</taxon>
        <taxon>Kineosporiales</taxon>
        <taxon>Kineosporiaceae</taxon>
        <taxon>Kineosporia</taxon>
    </lineage>
</organism>
<gene>
    <name evidence="2" type="ORF">GCM10022223_56770</name>
</gene>
<reference evidence="3" key="1">
    <citation type="journal article" date="2019" name="Int. J. Syst. Evol. Microbiol.">
        <title>The Global Catalogue of Microorganisms (GCM) 10K type strain sequencing project: providing services to taxonomists for standard genome sequencing and annotation.</title>
        <authorList>
            <consortium name="The Broad Institute Genomics Platform"/>
            <consortium name="The Broad Institute Genome Sequencing Center for Infectious Disease"/>
            <person name="Wu L."/>
            <person name="Ma J."/>
        </authorList>
    </citation>
    <scope>NUCLEOTIDE SEQUENCE [LARGE SCALE GENOMIC DNA]</scope>
    <source>
        <strain evidence="3">JCM 16902</strain>
    </source>
</reference>
<keyword evidence="3" id="KW-1185">Reference proteome</keyword>
<dbReference type="PANTHER" id="PTHR30163">
    <property type="entry name" value="MEMBRANE-BOUND LYTIC MUREIN TRANSGLYCOSYLASE B"/>
    <property type="match status" value="1"/>
</dbReference>
<evidence type="ECO:0000313" key="2">
    <source>
        <dbReference type="EMBL" id="GAA3631362.1"/>
    </source>
</evidence>
<feature type="compositionally biased region" description="Low complexity" evidence="1">
    <location>
        <begin position="284"/>
        <end position="312"/>
    </location>
</feature>
<comment type="caution">
    <text evidence="2">The sequence shown here is derived from an EMBL/GenBank/DDBJ whole genome shotgun (WGS) entry which is preliminary data.</text>
</comment>
<feature type="compositionally biased region" description="Pro residues" evidence="1">
    <location>
        <begin position="386"/>
        <end position="400"/>
    </location>
</feature>
<evidence type="ECO:0008006" key="4">
    <source>
        <dbReference type="Google" id="ProtNLM"/>
    </source>
</evidence>
<evidence type="ECO:0000256" key="1">
    <source>
        <dbReference type="SAM" id="MobiDB-lite"/>
    </source>
</evidence>
<feature type="region of interest" description="Disordered" evidence="1">
    <location>
        <begin position="1"/>
        <end position="30"/>
    </location>
</feature>
<feature type="compositionally biased region" description="Low complexity" evidence="1">
    <location>
        <begin position="247"/>
        <end position="261"/>
    </location>
</feature>
<evidence type="ECO:0000313" key="3">
    <source>
        <dbReference type="Proteomes" id="UP001501074"/>
    </source>
</evidence>
<feature type="compositionally biased region" description="Low complexity" evidence="1">
    <location>
        <begin position="368"/>
        <end position="385"/>
    </location>
</feature>
<dbReference type="Proteomes" id="UP001501074">
    <property type="component" value="Unassembled WGS sequence"/>
</dbReference>
<feature type="region of interest" description="Disordered" evidence="1">
    <location>
        <begin position="242"/>
        <end position="417"/>
    </location>
</feature>
<dbReference type="SUPFAM" id="SSF53955">
    <property type="entry name" value="Lysozyme-like"/>
    <property type="match status" value="1"/>
</dbReference>
<accession>A0ABP7AFR2</accession>
<dbReference type="InterPro" id="IPR043426">
    <property type="entry name" value="MltB-like"/>
</dbReference>
<protein>
    <recommendedName>
        <fullName evidence="4">Transglycosylase SLT domain-containing protein</fullName>
    </recommendedName>
</protein>
<feature type="compositionally biased region" description="Pro residues" evidence="1">
    <location>
        <begin position="268"/>
        <end position="283"/>
    </location>
</feature>
<sequence length="417" mass="41933">MSGSTAAQPRNLADDTEATPSGASALLPTVSGTSGPLLPTASATAWPFDSFPTTSITPTPSSTSGAYGIAKTTALTSSGIPARAYQAYRSAAAKLAVSDPTCKIDWALIAGIGRVESNHGRYGGSGITTAGLVTPPILGIRLDGSTPGTARIGDTDNGAYDGDSSVDRAVGPMQFLPGTWKAYGQGNPQNIDNAALATGKYLCAGSGSLDTRAGQAAAVYRYNRSNSYVSLVLSLATAYRTGEEQTVPDAPADTPAPSPTGDDTDPPGTAPGPPPALPQPPKQATPTKTAKPTKTSRPTKTSKPTATSKPTKTPTPTPTKTPKPTTTVTPTTKPTPTKTVAPTPTPTTTTVAPTTSPTPTVKPPASPTPTDSCTTPPTPTGTATPTPTPTPTTTPSPTPTPCVTSEPAVEESGLSGE</sequence>
<dbReference type="Gene3D" id="1.10.530.10">
    <property type="match status" value="1"/>
</dbReference>